<organism evidence="2 3">
    <name type="scientific">gamma proteobacterium HTCC2207</name>
    <dbReference type="NCBI Taxonomy" id="314287"/>
    <lineage>
        <taxon>Bacteria</taxon>
        <taxon>Pseudomonadati</taxon>
        <taxon>Pseudomonadota</taxon>
        <taxon>Gammaproteobacteria</taxon>
        <taxon>Cellvibrionales</taxon>
        <taxon>Porticoccaceae</taxon>
        <taxon>SAR92 clade</taxon>
    </lineage>
</organism>
<evidence type="ECO:0000256" key="1">
    <source>
        <dbReference type="SAM" id="MobiDB-lite"/>
    </source>
</evidence>
<dbReference type="HOGENOM" id="CLU_229247_0_0_6"/>
<proteinExistence type="predicted"/>
<dbReference type="GO" id="GO:0005509">
    <property type="term" value="F:calcium ion binding"/>
    <property type="evidence" value="ECO:0007669"/>
    <property type="project" value="InterPro"/>
</dbReference>
<keyword evidence="3" id="KW-1185">Reference proteome</keyword>
<feature type="compositionally biased region" description="Basic and acidic residues" evidence="1">
    <location>
        <begin position="307"/>
        <end position="317"/>
    </location>
</feature>
<dbReference type="Gene3D" id="4.10.1080.10">
    <property type="entry name" value="TSP type-3 repeat"/>
    <property type="match status" value="2"/>
</dbReference>
<dbReference type="Proteomes" id="UP000005555">
    <property type="component" value="Unassembled WGS sequence"/>
</dbReference>
<dbReference type="InterPro" id="IPR018247">
    <property type="entry name" value="EF_Hand_1_Ca_BS"/>
</dbReference>
<dbReference type="STRING" id="314287.GB2207_06098"/>
<dbReference type="PROSITE" id="PS00018">
    <property type="entry name" value="EF_HAND_1"/>
    <property type="match status" value="1"/>
</dbReference>
<gene>
    <name evidence="2" type="ORF">GB2207_06098</name>
</gene>
<sequence>MPIFIPRRNHSLLSGEFVQAAESIIGHDNTRENLVSVGANPYAAGVDQKIAHDIETISQKIMLVTLVVTEAIEGAGTSASGASVTDDMAHEAILDALSKIVIETIKVQEGKQSNHIGHVSPPGAGLSDEEKRAAQDELKLNLADREHLVELFEFLDEDAASGHLRDALEAIGADVPVAVLTAITDKTSEIISNIAMEFDGHGENDFSSAETHITSHLKHDAAEEIFAFAKGYRAYYDATNDSSFTGVQPGDFLTLDGPTGIEEARALILVEVEEHAQDKITDTDGDGIFDLLDPDDDNDGVADIDDAFPRDPTKSSDNDSNDDEKTALNGRVIDGYISGALAFLDLNFDGELSANEPRATSGVNGLFQFALSDQELSCAAYVPTVVNVPVGAVDEELGVVDRAFNLVLPPRFNSLTSVSRLNVSPITSVVWEAFETELRSSLLNLNCATILANADEKANLAAVLERSIADVVSHYNISEAQLFEDFIANNNDEIKAKAIKIVKGLKKSLEETLVLQAQYPNASWAKVNYYFFSSLDGDDLYPNAWYRDLDLFDGDTITKELIKVSDDLTDVIRPILYEKTTVSTVNGASLREEIGYESRGGDSSAYNCSYKEEVSAFVEGVEYQLVNLGGESNVASVDSCKLPNFSEQSTGRYVFYRSIFNGIDSGAQFVFSSSDGEFPGLNDWTNLVANIGSLTTNSLVAYVDNLPYGFCQSGDAGADSVIRSRSETVSGNRVTLSRSENGSYERITTFADGTSETELSTIDSVPGWDDCGAPDFDADGSPDSMDPDDDNDGVIDSIDAFPFNSNESIDTDGDGLGNNADTDDDNDGLADIYDQFPRDRGNVVDTDGDGVVDRDDVAPNDSSVSKALQLNLSDAAAIGLTEAINSTASNVAALSGTKLFLEHILDFFVSKSWADELRSMTNMISWDAEGAAMLDAIRSSDTFYIAEVNLSPDGKTLYLLTSAHIQRAIPNLDQEVCSIYRVNVEDYSFKCLLQTVDGDIQPRSLNPSIMLDFSRGNMTFRSDGAALLHGFNWAQLAADPLAQAALGSIWMMAPDGTLTPISKENGFEVNLAVWINDNYFAAHEWFMDENYSISQERIAIYDASTLEQVKLVEANGASQGVVKFNADLYWSNGSIDGDTLELQNNPVDGLPVVDQAGKRLFSFSNSNSPSNKVESVDGSIVLSLTDGQAGIGGYNYQKQSGIGTDIKYSAFSFAEDYIGYMKLYAADTPIDYIDGVEFSNNQIISLSDGRGTLEIQNYSDIFLITPSADFDGDLVIDYTVATPSGSEARQFSVTEQTIGNWRNDENRGSSIEWASPEPDQEGFCVYAIETDVSQCVNFESYQVLTTDMESFRSNRYDAEGVYPNDSGFNAFPGIQNILLFDDELIVIFKDSSDHKYYQAKSSITEFMVQGEAALELTAAVNGAGETNIILAATSLEPLPPLNIDDVTLIETSTQQFKIDFGQPLSQYAVLPRFEIWNGSETVPLAREDLWSASRDTVTLYATSKGLINGAEHEVRTLDPIFLVDSTRRYEILDTLTFTPTGINNFKLLPGEVQLLDYNPLTQQVITSDILLTSSNGVMAADIRDTPINLLNIQNAESGEDFKSPSVRFGLERLPVGEGSVVVTIDLVDGIDAVRDENERRVFVQIDADWVADGVSASFTVPQQTISAFYINRTGTRVDLEVDNFDSDLISVSSDGANYPTSLDVKWLAALGKIDFLELSSLLQEGDYHVSVTTDLPLVDAENAQVNEVNIIFSTFENTNFQLLSNTIQLIDYSPSTKQSVISNVGLQMNYGIMSADLRGSPLNLENMQNAALGADFKSPTLSFGLAQLPKGQGSFVVAIDLVDGVDGVRDDNERRVSAQVTADWVSDGIDATITIPGQTVSAFYINRSGTKIDVEIDNGDADLITINSAGADYPASIDVKWLAALGKIDFLELSSLLQEGDYHVSVTTDLPLVDAENAQVNEVNIIFSTFENTNFQLLSNTIQLIDYSPSTKQSVISNVGLQMNYGIMSADLRGSPLNLENMQNAALGADFKSPTLSFGLAQLPKGQGSFVVAIDLVDGVDGVRDDNERRVSAQVTADWVSDGIDATITIPGQTVSAFYINRSGTKIDVEIDNGDADLITINSAGADYPASIDVKWLAALSKIDFLDPSSFLGEGDYHVSLITTLPLVDATNIAVSEINVIFSTFDNANFQLSGNSVQLIDYNPSTQISLSNDVSLQVVGGVMSADMRGTPLNLENMENAVKGGDFESPTLSFGLAQLPVGEGSFNLEIDMIDGEDGEHNDSERRVSAALEVNWISDGSSATFSVPEQIVNLTYAVSGGASVDVAMTNLDADIISVTSGGANYPNSLNMKLFSLLSKVDFISPSGLLSVGNFHLSVTTDLPFTDGTNNPVNQLDVVFSVGAAN</sequence>
<feature type="compositionally biased region" description="Acidic residues" evidence="1">
    <location>
        <begin position="776"/>
        <end position="793"/>
    </location>
</feature>
<comment type="caution">
    <text evidence="2">The sequence shown here is derived from an EMBL/GenBank/DDBJ whole genome shotgun (WGS) entry which is preliminary data.</text>
</comment>
<dbReference type="InterPro" id="IPR028974">
    <property type="entry name" value="TSP_type-3_rpt"/>
</dbReference>
<feature type="region of interest" description="Disordered" evidence="1">
    <location>
        <begin position="112"/>
        <end position="132"/>
    </location>
</feature>
<feature type="region of interest" description="Disordered" evidence="1">
    <location>
        <begin position="755"/>
        <end position="860"/>
    </location>
</feature>
<dbReference type="SUPFAM" id="SSF103647">
    <property type="entry name" value="TSP type-3 repeat"/>
    <property type="match status" value="1"/>
</dbReference>
<accession>Q1YNW5</accession>
<protein>
    <submittedName>
        <fullName evidence="2">Uncharacterized protein</fullName>
    </submittedName>
</protein>
<reference evidence="2 3" key="1">
    <citation type="submission" date="2006-03" db="EMBL/GenBank/DDBJ databases">
        <authorList>
            <person name="Giovannoni S.J."/>
            <person name="Cho J.-C."/>
            <person name="Ferriera S."/>
            <person name="Johnson J."/>
            <person name="Kravitz S."/>
            <person name="Halpern A."/>
            <person name="Remington K."/>
            <person name="Beeson K."/>
            <person name="Tran B."/>
            <person name="Rogers Y.-H."/>
            <person name="Friedman R."/>
            <person name="Venter J.C."/>
        </authorList>
    </citation>
    <scope>NUCLEOTIDE SEQUENCE [LARGE SCALE GENOMIC DNA]</scope>
    <source>
        <strain evidence="2 3">HTCC2207</strain>
    </source>
</reference>
<dbReference type="eggNOG" id="COG5183">
    <property type="taxonomic scope" value="Bacteria"/>
</dbReference>
<evidence type="ECO:0000313" key="3">
    <source>
        <dbReference type="Proteomes" id="UP000005555"/>
    </source>
</evidence>
<feature type="region of interest" description="Disordered" evidence="1">
    <location>
        <begin position="300"/>
        <end position="326"/>
    </location>
</feature>
<dbReference type="OrthoDB" id="218680at2"/>
<dbReference type="EMBL" id="AAPI01000016">
    <property type="protein sequence ID" value="EAS45908.1"/>
    <property type="molecule type" value="Genomic_DNA"/>
</dbReference>
<evidence type="ECO:0000313" key="2">
    <source>
        <dbReference type="EMBL" id="EAS45908.1"/>
    </source>
</evidence>
<name>Q1YNW5_9GAMM</name>